<proteinExistence type="predicted"/>
<evidence type="ECO:0000256" key="3">
    <source>
        <dbReference type="ARBA" id="ARBA00023163"/>
    </source>
</evidence>
<sequence>MRTNFSDLDIRFTIGDTRFQALNIIYEKFLRTVPSHSHGSGSYEIHYVPNGYGRARINGRFYDILPGTLYVTGPHVEHAQTPHLEDPMCEYCIYLKAEKRRRSQPVTGSEADGSGQILALLEKTPFWFGQDTHNVSPLVEDLFMELENRYTGYQLQVESLLRQILIRLVRNFEEKKGSGAPSGSLITTDKTAVIIEDYFLYEYQNLSLEELAFKLGLGTRQTERLLQKHYGKTFLQKKTEARMSAAAILLTDSSRSITSVAEALGYSSIEHFSSAFKNYYQVSPRQYRKEGAYHSFPLS</sequence>
<feature type="domain" description="HTH araC/xylS-type" evidence="4">
    <location>
        <begin position="189"/>
        <end position="290"/>
    </location>
</feature>
<name>A0A1E3ART9_9FIRM</name>
<dbReference type="PRINTS" id="PR00032">
    <property type="entry name" value="HTHARAC"/>
</dbReference>
<dbReference type="GO" id="GO:0043565">
    <property type="term" value="F:sequence-specific DNA binding"/>
    <property type="evidence" value="ECO:0007669"/>
    <property type="project" value="InterPro"/>
</dbReference>
<dbReference type="InterPro" id="IPR018062">
    <property type="entry name" value="HTH_AraC-typ_CS"/>
</dbReference>
<dbReference type="InterPro" id="IPR003313">
    <property type="entry name" value="AraC-bd"/>
</dbReference>
<evidence type="ECO:0000259" key="4">
    <source>
        <dbReference type="PROSITE" id="PS01124"/>
    </source>
</evidence>
<dbReference type="InterPro" id="IPR009057">
    <property type="entry name" value="Homeodomain-like_sf"/>
</dbReference>
<dbReference type="Gene3D" id="2.60.120.10">
    <property type="entry name" value="Jelly Rolls"/>
    <property type="match status" value="1"/>
</dbReference>
<dbReference type="RefSeq" id="WP_069156711.1">
    <property type="nucleotide sequence ID" value="NZ_DBFYTC010000083.1"/>
</dbReference>
<dbReference type="Gene3D" id="1.10.10.60">
    <property type="entry name" value="Homeodomain-like"/>
    <property type="match status" value="1"/>
</dbReference>
<dbReference type="EMBL" id="MCGI01000002">
    <property type="protein sequence ID" value="ODM11410.1"/>
    <property type="molecule type" value="Genomic_DNA"/>
</dbReference>
<organism evidence="5 6">
    <name type="scientific">Eisenbergiella tayi</name>
    <dbReference type="NCBI Taxonomy" id="1432052"/>
    <lineage>
        <taxon>Bacteria</taxon>
        <taxon>Bacillati</taxon>
        <taxon>Bacillota</taxon>
        <taxon>Clostridia</taxon>
        <taxon>Lachnospirales</taxon>
        <taxon>Lachnospiraceae</taxon>
        <taxon>Eisenbergiella</taxon>
    </lineage>
</organism>
<dbReference type="GO" id="GO:0003700">
    <property type="term" value="F:DNA-binding transcription factor activity"/>
    <property type="evidence" value="ECO:0007669"/>
    <property type="project" value="InterPro"/>
</dbReference>
<dbReference type="PANTHER" id="PTHR43280:SF2">
    <property type="entry name" value="HTH-TYPE TRANSCRIPTIONAL REGULATOR EXSA"/>
    <property type="match status" value="1"/>
</dbReference>
<protein>
    <submittedName>
        <fullName evidence="5">HTH-type transcriptional regulator AppY</fullName>
    </submittedName>
</protein>
<dbReference type="InterPro" id="IPR037923">
    <property type="entry name" value="HTH-like"/>
</dbReference>
<dbReference type="SMART" id="SM00342">
    <property type="entry name" value="HTH_ARAC"/>
    <property type="match status" value="1"/>
</dbReference>
<comment type="caution">
    <text evidence="5">The sequence shown here is derived from an EMBL/GenBank/DDBJ whole genome shotgun (WGS) entry which is preliminary data.</text>
</comment>
<dbReference type="Pfam" id="PF02311">
    <property type="entry name" value="AraC_binding"/>
    <property type="match status" value="1"/>
</dbReference>
<evidence type="ECO:0000256" key="2">
    <source>
        <dbReference type="ARBA" id="ARBA00023125"/>
    </source>
</evidence>
<dbReference type="Proteomes" id="UP000095003">
    <property type="component" value="Unassembled WGS sequence"/>
</dbReference>
<dbReference type="SUPFAM" id="SSF51215">
    <property type="entry name" value="Regulatory protein AraC"/>
    <property type="match status" value="1"/>
</dbReference>
<dbReference type="InterPro" id="IPR020449">
    <property type="entry name" value="Tscrpt_reg_AraC-type_HTH"/>
</dbReference>
<keyword evidence="3" id="KW-0804">Transcription</keyword>
<dbReference type="PANTHER" id="PTHR43280">
    <property type="entry name" value="ARAC-FAMILY TRANSCRIPTIONAL REGULATOR"/>
    <property type="match status" value="1"/>
</dbReference>
<evidence type="ECO:0000256" key="1">
    <source>
        <dbReference type="ARBA" id="ARBA00023015"/>
    </source>
</evidence>
<reference evidence="5 6" key="1">
    <citation type="submission" date="2016-07" db="EMBL/GenBank/DDBJ databases">
        <title>Characterization of isolates of Eisenbergiella tayi derived from blood cultures, using whole genome sequencing.</title>
        <authorList>
            <person name="Burdz T."/>
            <person name="Wiebe D."/>
            <person name="Huynh C."/>
            <person name="Bernard K."/>
        </authorList>
    </citation>
    <scope>NUCLEOTIDE SEQUENCE [LARGE SCALE GENOMIC DNA]</scope>
    <source>
        <strain evidence="5 6">NML 120489</strain>
    </source>
</reference>
<dbReference type="PROSITE" id="PS00041">
    <property type="entry name" value="HTH_ARAC_FAMILY_1"/>
    <property type="match status" value="1"/>
</dbReference>
<gene>
    <name evidence="5" type="primary">appY</name>
    <name evidence="5" type="ORF">BEH84_02019</name>
</gene>
<keyword evidence="1" id="KW-0805">Transcription regulation</keyword>
<dbReference type="PATRIC" id="fig|1432052.3.peg.2220"/>
<dbReference type="InterPro" id="IPR018060">
    <property type="entry name" value="HTH_AraC"/>
</dbReference>
<dbReference type="SUPFAM" id="SSF46689">
    <property type="entry name" value="Homeodomain-like"/>
    <property type="match status" value="1"/>
</dbReference>
<dbReference type="Pfam" id="PF12833">
    <property type="entry name" value="HTH_18"/>
    <property type="match status" value="1"/>
</dbReference>
<evidence type="ECO:0000313" key="5">
    <source>
        <dbReference type="EMBL" id="ODM11410.1"/>
    </source>
</evidence>
<accession>A0A1E3ART9</accession>
<dbReference type="AlphaFoldDB" id="A0A1E3ART9"/>
<dbReference type="InterPro" id="IPR014710">
    <property type="entry name" value="RmlC-like_jellyroll"/>
</dbReference>
<keyword evidence="2" id="KW-0238">DNA-binding</keyword>
<dbReference type="PROSITE" id="PS01124">
    <property type="entry name" value="HTH_ARAC_FAMILY_2"/>
    <property type="match status" value="1"/>
</dbReference>
<evidence type="ECO:0000313" key="6">
    <source>
        <dbReference type="Proteomes" id="UP000095003"/>
    </source>
</evidence>